<dbReference type="InterPro" id="IPR012337">
    <property type="entry name" value="RNaseH-like_sf"/>
</dbReference>
<dbReference type="InterPro" id="IPR044146">
    <property type="entry name" value="S1_Tex"/>
</dbReference>
<dbReference type="InterPro" id="IPR006641">
    <property type="entry name" value="YqgF/RNaseH-like_dom"/>
</dbReference>
<dbReference type="InterPro" id="IPR018974">
    <property type="entry name" value="Tex-like_N"/>
</dbReference>
<dbReference type="InterPro" id="IPR003029">
    <property type="entry name" value="S1_domain"/>
</dbReference>
<keyword evidence="1" id="KW-0175">Coiled coil</keyword>
<dbReference type="InterPro" id="IPR032639">
    <property type="entry name" value="Tex_YqgF"/>
</dbReference>
<dbReference type="Gene3D" id="1.10.3500.10">
    <property type="entry name" value="Tex N-terminal region-like"/>
    <property type="match status" value="1"/>
</dbReference>
<dbReference type="Proteomes" id="UP001481872">
    <property type="component" value="Unassembled WGS sequence"/>
</dbReference>
<dbReference type="Gene3D" id="3.30.420.140">
    <property type="entry name" value="YqgF/RNase H-like domain"/>
    <property type="match status" value="1"/>
</dbReference>
<dbReference type="InterPro" id="IPR055179">
    <property type="entry name" value="Tex-like_central_region"/>
</dbReference>
<dbReference type="SUPFAM" id="SSF53098">
    <property type="entry name" value="Ribonuclease H-like"/>
    <property type="match status" value="1"/>
</dbReference>
<dbReference type="SUPFAM" id="SSF47781">
    <property type="entry name" value="RuvA domain 2-like"/>
    <property type="match status" value="2"/>
</dbReference>
<dbReference type="EMBL" id="JBBNPS010000010">
    <property type="protein sequence ID" value="MEQ3353617.1"/>
    <property type="molecule type" value="Genomic_DNA"/>
</dbReference>
<dbReference type="CDD" id="cd05685">
    <property type="entry name" value="S1_Tex"/>
    <property type="match status" value="1"/>
</dbReference>
<gene>
    <name evidence="3" type="ORF">AAA081_04780</name>
</gene>
<dbReference type="Pfam" id="PF22706">
    <property type="entry name" value="Tex_central_region"/>
    <property type="match status" value="1"/>
</dbReference>
<sequence length="687" mass="76431">MTIGRILAGEFHIAPEQMDATLKLLDEGNTVPFIARYRKEVTGGIEDETLRKIEDRKKELEKVEDRRQTVLNTIESQGKLTEELKAAIDTTWDMQVLEDLYRPYKPKRRTRATDAMEKGLGPLAENFLSDASLKDFEDAVDAFEGLEREEILPGVSDIVAEAVANDAKVRRLLKSYLWRRGALITEEGKEANPAYAMYGDFTAPLKDVKNHNILAINRGEAEGAVKVKIQCGEEALISMIVQVAGPSEEKRAAFLPMAEDAFKRLLFPSLEREIRRDLKERAEADAIEVFAQNLKPLLLMPPLGHYVVLGLDPGYRTGCKVAVVDENGKFLDNAVIYPAPPKARVEEAKKIIERLVLKHGVKFISIGSGTASYETEQFVSNLIEEKHWDVAYAVVSEDGASIYSASELGIEEFPDLDVTVRGAISIARRLQDPLAELVKIEPRHIGVGQYQHDLDKKALDDRLQGVVEGAVNEVGVDINSASPSLLRFVAGIGPNLAKNIVAYRESEGAFKNRREIKKVKGLGEKAFEQSAGFLRIQNGENILDRTGVHPESYDLAELILREESLTDEEKEKLAGAGAFTVEDIRKELEKPGRDPRGDTEDVGLRRSALTMEELVPGLELEGVVKNVVDFGAFIDIGVKKEGLLHISKMKGKRNTAIYNLLKVGDRMKVVIEKVDKERGRISLDIKE</sequence>
<feature type="domain" description="S1 motif" evidence="2">
    <location>
        <begin position="617"/>
        <end position="686"/>
    </location>
</feature>
<dbReference type="RefSeq" id="WP_349053894.1">
    <property type="nucleotide sequence ID" value="NZ_JBBNPS010000010.1"/>
</dbReference>
<dbReference type="SUPFAM" id="SSF50249">
    <property type="entry name" value="Nucleic acid-binding proteins"/>
    <property type="match status" value="1"/>
</dbReference>
<dbReference type="PANTHER" id="PTHR10724">
    <property type="entry name" value="30S RIBOSOMAL PROTEIN S1"/>
    <property type="match status" value="1"/>
</dbReference>
<dbReference type="Pfam" id="PF16921">
    <property type="entry name" value="Tex_YqgF"/>
    <property type="match status" value="1"/>
</dbReference>
<name>A0ABV1J8T8_9FIRM</name>
<dbReference type="SMART" id="SM00316">
    <property type="entry name" value="S1"/>
    <property type="match status" value="1"/>
</dbReference>
<dbReference type="Gene3D" id="1.10.150.310">
    <property type="entry name" value="Tex RuvX-like domain-like"/>
    <property type="match status" value="1"/>
</dbReference>
<dbReference type="InterPro" id="IPR023323">
    <property type="entry name" value="Tex-like_dom_sf"/>
</dbReference>
<dbReference type="Pfam" id="PF12836">
    <property type="entry name" value="HHH_3"/>
    <property type="match status" value="1"/>
</dbReference>
<dbReference type="Pfam" id="PF09371">
    <property type="entry name" value="Tex_N"/>
    <property type="match status" value="1"/>
</dbReference>
<accession>A0ABV1J8T8</accession>
<proteinExistence type="predicted"/>
<evidence type="ECO:0000256" key="1">
    <source>
        <dbReference type="SAM" id="Coils"/>
    </source>
</evidence>
<protein>
    <submittedName>
        <fullName evidence="3">Tex family protein</fullName>
    </submittedName>
</protein>
<dbReference type="PANTHER" id="PTHR10724:SF10">
    <property type="entry name" value="S1 RNA-BINDING DOMAIN-CONTAINING PROTEIN 1"/>
    <property type="match status" value="1"/>
</dbReference>
<dbReference type="Pfam" id="PF17674">
    <property type="entry name" value="HHH_9"/>
    <property type="match status" value="1"/>
</dbReference>
<dbReference type="InterPro" id="IPR012340">
    <property type="entry name" value="NA-bd_OB-fold"/>
</dbReference>
<dbReference type="InterPro" id="IPR050437">
    <property type="entry name" value="Ribos_protein_bS1-like"/>
</dbReference>
<dbReference type="Pfam" id="PF00575">
    <property type="entry name" value="S1"/>
    <property type="match status" value="1"/>
</dbReference>
<keyword evidence="4" id="KW-1185">Reference proteome</keyword>
<dbReference type="PROSITE" id="PS50126">
    <property type="entry name" value="S1"/>
    <property type="match status" value="1"/>
</dbReference>
<comment type="caution">
    <text evidence="3">The sequence shown here is derived from an EMBL/GenBank/DDBJ whole genome shotgun (WGS) entry which is preliminary data.</text>
</comment>
<evidence type="ECO:0000313" key="4">
    <source>
        <dbReference type="Proteomes" id="UP001481872"/>
    </source>
</evidence>
<reference evidence="3 4" key="1">
    <citation type="submission" date="2024-04" db="EMBL/GenBank/DDBJ databases">
        <title>Human intestinal bacterial collection.</title>
        <authorList>
            <person name="Pauvert C."/>
            <person name="Hitch T.C.A."/>
            <person name="Clavel T."/>
        </authorList>
    </citation>
    <scope>NUCLEOTIDE SEQUENCE [LARGE SCALE GENOMIC DNA]</scope>
    <source>
        <strain evidence="3 4">CLA-SR-H026</strain>
    </source>
</reference>
<dbReference type="SUPFAM" id="SSF158832">
    <property type="entry name" value="Tex N-terminal region-like"/>
    <property type="match status" value="1"/>
</dbReference>
<dbReference type="Gene3D" id="2.40.50.140">
    <property type="entry name" value="Nucleic acid-binding proteins"/>
    <property type="match status" value="1"/>
</dbReference>
<organism evidence="3 4">
    <name type="scientific">Aedoeadaptatus acetigenes</name>
    <dbReference type="NCBI Taxonomy" id="2981723"/>
    <lineage>
        <taxon>Bacteria</taxon>
        <taxon>Bacillati</taxon>
        <taxon>Bacillota</taxon>
        <taxon>Tissierellia</taxon>
        <taxon>Tissierellales</taxon>
        <taxon>Peptoniphilaceae</taxon>
        <taxon>Aedoeadaptatus</taxon>
    </lineage>
</organism>
<evidence type="ECO:0000259" key="2">
    <source>
        <dbReference type="PROSITE" id="PS50126"/>
    </source>
</evidence>
<dbReference type="InterPro" id="IPR023319">
    <property type="entry name" value="Tex-like_HTH_dom_sf"/>
</dbReference>
<dbReference type="InterPro" id="IPR041692">
    <property type="entry name" value="HHH_9"/>
</dbReference>
<dbReference type="Gene3D" id="1.10.10.650">
    <property type="entry name" value="RuvA domain 2-like"/>
    <property type="match status" value="1"/>
</dbReference>
<evidence type="ECO:0000313" key="3">
    <source>
        <dbReference type="EMBL" id="MEQ3353617.1"/>
    </source>
</evidence>
<feature type="coiled-coil region" evidence="1">
    <location>
        <begin position="46"/>
        <end position="73"/>
    </location>
</feature>
<dbReference type="InterPro" id="IPR010994">
    <property type="entry name" value="RuvA_2-like"/>
</dbReference>
<dbReference type="SMART" id="SM00732">
    <property type="entry name" value="YqgFc"/>
    <property type="match status" value="1"/>
</dbReference>
<dbReference type="InterPro" id="IPR037027">
    <property type="entry name" value="YqgF/RNaseH-like_dom_sf"/>
</dbReference>